<gene>
    <name evidence="1" type="ORF">J421_0452</name>
</gene>
<keyword evidence="2" id="KW-1185">Reference proteome</keyword>
<accession>W0RA45</accession>
<reference evidence="1 2" key="1">
    <citation type="journal article" date="2014" name="Genome Announc.">
        <title>Genome Sequence and Methylome of Soil Bacterium Gemmatirosa kalamazoonensis KBS708T, a Member of the Rarely Cultivated Gemmatimonadetes Phylum.</title>
        <authorList>
            <person name="Debruyn J.M."/>
            <person name="Radosevich M."/>
            <person name="Wommack K.E."/>
            <person name="Polson S.W."/>
            <person name="Hauser L.J."/>
            <person name="Fawaz M.N."/>
            <person name="Korlach J."/>
            <person name="Tsai Y.C."/>
        </authorList>
    </citation>
    <scope>NUCLEOTIDE SEQUENCE [LARGE SCALE GENOMIC DNA]</scope>
    <source>
        <strain evidence="1 2">KBS708</strain>
    </source>
</reference>
<organism evidence="1 2">
    <name type="scientific">Gemmatirosa kalamazoonensis</name>
    <dbReference type="NCBI Taxonomy" id="861299"/>
    <lineage>
        <taxon>Bacteria</taxon>
        <taxon>Pseudomonadati</taxon>
        <taxon>Gemmatimonadota</taxon>
        <taxon>Gemmatimonadia</taxon>
        <taxon>Gemmatimonadales</taxon>
        <taxon>Gemmatimonadaceae</taxon>
        <taxon>Gemmatirosa</taxon>
    </lineage>
</organism>
<dbReference type="Proteomes" id="UP000019151">
    <property type="component" value="Chromosome"/>
</dbReference>
<evidence type="ECO:0000313" key="1">
    <source>
        <dbReference type="EMBL" id="AHG87989.1"/>
    </source>
</evidence>
<proteinExistence type="predicted"/>
<evidence type="ECO:0000313" key="2">
    <source>
        <dbReference type="Proteomes" id="UP000019151"/>
    </source>
</evidence>
<sequence>MVRYPFLMPKTLIVFAGDDPAGAEAIAEGARSVRFAEVDVLPIDPPPDPTSYDAVVVDAALPDVGLLGGAPLADKVASAFGVDDAARWGTLRSLADRGCLIVPPAEDAHAHGRRVATVAGWIHHARSHRHH</sequence>
<protein>
    <submittedName>
        <fullName evidence="1">Uncharacterized protein</fullName>
    </submittedName>
</protein>
<dbReference type="HOGENOM" id="CLU_1924541_0_0_0"/>
<dbReference type="InParanoid" id="W0RA45"/>
<dbReference type="EMBL" id="CP007128">
    <property type="protein sequence ID" value="AHG87989.1"/>
    <property type="molecule type" value="Genomic_DNA"/>
</dbReference>
<dbReference type="STRING" id="861299.J421_0452"/>
<dbReference type="AlphaFoldDB" id="W0RA45"/>
<name>W0RA45_9BACT</name>
<dbReference type="KEGG" id="gba:J421_0452"/>